<evidence type="ECO:0000256" key="1">
    <source>
        <dbReference type="ARBA" id="ARBA00004141"/>
    </source>
</evidence>
<keyword evidence="5" id="KW-1133">Transmembrane helix</keyword>
<sequence length="80" mass="8784">MAVEGAPEVNYRNWYAAKKTVSEGLFDVALLSANAAQLKHVLQLGPGFEFYGPVLVLTSLSIALQVGTRRELNPAIWRLI</sequence>
<evidence type="ECO:0000256" key="5">
    <source>
        <dbReference type="ARBA" id="ARBA00022989"/>
    </source>
</evidence>
<proteinExistence type="inferred from homology"/>
<accession>A0A9J6FN92</accession>
<dbReference type="EMBL" id="JABSTR010000002">
    <property type="protein sequence ID" value="KAH9364634.1"/>
    <property type="molecule type" value="Genomic_DNA"/>
</dbReference>
<dbReference type="PANTHER" id="PTHR12316:SF17">
    <property type="entry name" value="NINJURIN C, ISOFORM D"/>
    <property type="match status" value="1"/>
</dbReference>
<dbReference type="Pfam" id="PF04923">
    <property type="entry name" value="Ninjurin"/>
    <property type="match status" value="1"/>
</dbReference>
<evidence type="ECO:0000313" key="7">
    <source>
        <dbReference type="EMBL" id="KAH9364634.1"/>
    </source>
</evidence>
<name>A0A9J6FN92_HAELO</name>
<evidence type="ECO:0000256" key="3">
    <source>
        <dbReference type="ARBA" id="ARBA00022692"/>
    </source>
</evidence>
<dbReference type="AlphaFoldDB" id="A0A9J6FN92"/>
<dbReference type="GO" id="GO:0016020">
    <property type="term" value="C:membrane"/>
    <property type="evidence" value="ECO:0007669"/>
    <property type="project" value="UniProtKB-SubCell"/>
</dbReference>
<comment type="caution">
    <text evidence="7">The sequence shown here is derived from an EMBL/GenBank/DDBJ whole genome shotgun (WGS) entry which is preliminary data.</text>
</comment>
<keyword evidence="8" id="KW-1185">Reference proteome</keyword>
<keyword evidence="3" id="KW-0812">Transmembrane</keyword>
<evidence type="ECO:0000313" key="8">
    <source>
        <dbReference type="Proteomes" id="UP000821853"/>
    </source>
</evidence>
<organism evidence="7 8">
    <name type="scientific">Haemaphysalis longicornis</name>
    <name type="common">Bush tick</name>
    <dbReference type="NCBI Taxonomy" id="44386"/>
    <lineage>
        <taxon>Eukaryota</taxon>
        <taxon>Metazoa</taxon>
        <taxon>Ecdysozoa</taxon>
        <taxon>Arthropoda</taxon>
        <taxon>Chelicerata</taxon>
        <taxon>Arachnida</taxon>
        <taxon>Acari</taxon>
        <taxon>Parasitiformes</taxon>
        <taxon>Ixodida</taxon>
        <taxon>Ixodoidea</taxon>
        <taxon>Ixodidae</taxon>
        <taxon>Haemaphysalinae</taxon>
        <taxon>Haemaphysalis</taxon>
    </lineage>
</organism>
<dbReference type="Proteomes" id="UP000821853">
    <property type="component" value="Chromosome 10"/>
</dbReference>
<dbReference type="OrthoDB" id="6114058at2759"/>
<dbReference type="GO" id="GO:0007155">
    <property type="term" value="P:cell adhesion"/>
    <property type="evidence" value="ECO:0007669"/>
    <property type="project" value="UniProtKB-KW"/>
</dbReference>
<comment type="subcellular location">
    <subcellularLocation>
        <location evidence="1">Membrane</location>
        <topology evidence="1">Multi-pass membrane protein</topology>
    </subcellularLocation>
</comment>
<evidence type="ECO:0000256" key="2">
    <source>
        <dbReference type="ARBA" id="ARBA00008141"/>
    </source>
</evidence>
<dbReference type="PANTHER" id="PTHR12316">
    <property type="entry name" value="NINJURIN-RELATED"/>
    <property type="match status" value="1"/>
</dbReference>
<gene>
    <name evidence="7" type="ORF">HPB48_019307</name>
</gene>
<protein>
    <submittedName>
        <fullName evidence="7">Uncharacterized protein</fullName>
    </submittedName>
</protein>
<comment type="similarity">
    <text evidence="2">Belongs to the ninjurin family.</text>
</comment>
<dbReference type="InterPro" id="IPR007007">
    <property type="entry name" value="Ninjurin"/>
</dbReference>
<evidence type="ECO:0000256" key="6">
    <source>
        <dbReference type="ARBA" id="ARBA00023136"/>
    </source>
</evidence>
<keyword evidence="6" id="KW-0472">Membrane</keyword>
<evidence type="ECO:0000256" key="4">
    <source>
        <dbReference type="ARBA" id="ARBA00022889"/>
    </source>
</evidence>
<dbReference type="GO" id="GO:0042246">
    <property type="term" value="P:tissue regeneration"/>
    <property type="evidence" value="ECO:0007669"/>
    <property type="project" value="InterPro"/>
</dbReference>
<reference evidence="7 8" key="1">
    <citation type="journal article" date="2020" name="Cell">
        <title>Large-Scale Comparative Analyses of Tick Genomes Elucidate Their Genetic Diversity and Vector Capacities.</title>
        <authorList>
            <consortium name="Tick Genome and Microbiome Consortium (TIGMIC)"/>
            <person name="Jia N."/>
            <person name="Wang J."/>
            <person name="Shi W."/>
            <person name="Du L."/>
            <person name="Sun Y."/>
            <person name="Zhan W."/>
            <person name="Jiang J.F."/>
            <person name="Wang Q."/>
            <person name="Zhang B."/>
            <person name="Ji P."/>
            <person name="Bell-Sakyi L."/>
            <person name="Cui X.M."/>
            <person name="Yuan T.T."/>
            <person name="Jiang B.G."/>
            <person name="Yang W.F."/>
            <person name="Lam T.T."/>
            <person name="Chang Q.C."/>
            <person name="Ding S.J."/>
            <person name="Wang X.J."/>
            <person name="Zhu J.G."/>
            <person name="Ruan X.D."/>
            <person name="Zhao L."/>
            <person name="Wei J.T."/>
            <person name="Ye R.Z."/>
            <person name="Que T.C."/>
            <person name="Du C.H."/>
            <person name="Zhou Y.H."/>
            <person name="Cheng J.X."/>
            <person name="Dai P.F."/>
            <person name="Guo W.B."/>
            <person name="Han X.H."/>
            <person name="Huang E.J."/>
            <person name="Li L.F."/>
            <person name="Wei W."/>
            <person name="Gao Y.C."/>
            <person name="Liu J.Z."/>
            <person name="Shao H.Z."/>
            <person name="Wang X."/>
            <person name="Wang C.C."/>
            <person name="Yang T.C."/>
            <person name="Huo Q.B."/>
            <person name="Li W."/>
            <person name="Chen H.Y."/>
            <person name="Chen S.E."/>
            <person name="Zhou L.G."/>
            <person name="Ni X.B."/>
            <person name="Tian J.H."/>
            <person name="Sheng Y."/>
            <person name="Liu T."/>
            <person name="Pan Y.S."/>
            <person name="Xia L.Y."/>
            <person name="Li J."/>
            <person name="Zhao F."/>
            <person name="Cao W.C."/>
        </authorList>
    </citation>
    <scope>NUCLEOTIDE SEQUENCE [LARGE SCALE GENOMIC DNA]</scope>
    <source>
        <strain evidence="7">HaeL-2018</strain>
    </source>
</reference>
<keyword evidence="4" id="KW-0130">Cell adhesion</keyword>
<dbReference type="VEuPathDB" id="VectorBase:HLOH_040559"/>